<name>A0ABP9HPN9_9FLAO</name>
<evidence type="ECO:0000313" key="1">
    <source>
        <dbReference type="EMBL" id="GAA4975505.1"/>
    </source>
</evidence>
<dbReference type="EMBL" id="BAABJK010000009">
    <property type="protein sequence ID" value="GAA4975505.1"/>
    <property type="molecule type" value="Genomic_DNA"/>
</dbReference>
<gene>
    <name evidence="1" type="ORF">GCM10023315_27770</name>
</gene>
<accession>A0ABP9HPN9</accession>
<keyword evidence="2" id="KW-1185">Reference proteome</keyword>
<dbReference type="Proteomes" id="UP001501692">
    <property type="component" value="Unassembled WGS sequence"/>
</dbReference>
<sequence length="49" mass="5451">MVMALNKPLIPNGELTIEEDPVVTVTLSKIPAELAEKNKARKKKIAMYI</sequence>
<protein>
    <submittedName>
        <fullName evidence="1">Uncharacterized protein</fullName>
    </submittedName>
</protein>
<comment type="caution">
    <text evidence="1">The sequence shown here is derived from an EMBL/GenBank/DDBJ whole genome shotgun (WGS) entry which is preliminary data.</text>
</comment>
<evidence type="ECO:0000313" key="2">
    <source>
        <dbReference type="Proteomes" id="UP001501692"/>
    </source>
</evidence>
<reference evidence="2" key="1">
    <citation type="journal article" date="2019" name="Int. J. Syst. Evol. Microbiol.">
        <title>The Global Catalogue of Microorganisms (GCM) 10K type strain sequencing project: providing services to taxonomists for standard genome sequencing and annotation.</title>
        <authorList>
            <consortium name="The Broad Institute Genomics Platform"/>
            <consortium name="The Broad Institute Genome Sequencing Center for Infectious Disease"/>
            <person name="Wu L."/>
            <person name="Ma J."/>
        </authorList>
    </citation>
    <scope>NUCLEOTIDE SEQUENCE [LARGE SCALE GENOMIC DNA]</scope>
    <source>
        <strain evidence="2">JCM 18287</strain>
    </source>
</reference>
<organism evidence="1 2">
    <name type="scientific">Algibacter aquimarinus</name>
    <dbReference type="NCBI Taxonomy" id="1136748"/>
    <lineage>
        <taxon>Bacteria</taxon>
        <taxon>Pseudomonadati</taxon>
        <taxon>Bacteroidota</taxon>
        <taxon>Flavobacteriia</taxon>
        <taxon>Flavobacteriales</taxon>
        <taxon>Flavobacteriaceae</taxon>
        <taxon>Algibacter</taxon>
    </lineage>
</organism>
<proteinExistence type="predicted"/>